<keyword evidence="8" id="KW-0902">Two-component regulatory system</keyword>
<evidence type="ECO:0000259" key="14">
    <source>
        <dbReference type="PROSITE" id="PS50113"/>
    </source>
</evidence>
<evidence type="ECO:0000259" key="13">
    <source>
        <dbReference type="PROSITE" id="PS50112"/>
    </source>
</evidence>
<dbReference type="InterPro" id="IPR005467">
    <property type="entry name" value="His_kinase_dom"/>
</dbReference>
<organism evidence="15 16">
    <name type="scientific">Roseateles asaccharophilus</name>
    <dbReference type="NCBI Taxonomy" id="582607"/>
    <lineage>
        <taxon>Bacteria</taxon>
        <taxon>Pseudomonadati</taxon>
        <taxon>Pseudomonadota</taxon>
        <taxon>Betaproteobacteria</taxon>
        <taxon>Burkholderiales</taxon>
        <taxon>Sphaerotilaceae</taxon>
        <taxon>Roseateles</taxon>
    </lineage>
</organism>
<dbReference type="PROSITE" id="PS50112">
    <property type="entry name" value="PAS"/>
    <property type="match status" value="1"/>
</dbReference>
<keyword evidence="6" id="KW-0418">Kinase</keyword>
<evidence type="ECO:0000256" key="1">
    <source>
        <dbReference type="ARBA" id="ARBA00000085"/>
    </source>
</evidence>
<dbReference type="SUPFAM" id="SSF55785">
    <property type="entry name" value="PYP-like sensor domain (PAS domain)"/>
    <property type="match status" value="1"/>
</dbReference>
<dbReference type="InterPro" id="IPR003661">
    <property type="entry name" value="HisK_dim/P_dom"/>
</dbReference>
<dbReference type="SMART" id="SM00388">
    <property type="entry name" value="HisKA"/>
    <property type="match status" value="1"/>
</dbReference>
<evidence type="ECO:0000313" key="16">
    <source>
        <dbReference type="Proteomes" id="UP000295357"/>
    </source>
</evidence>
<dbReference type="Gene3D" id="3.40.50.2300">
    <property type="match status" value="1"/>
</dbReference>
<dbReference type="Gene3D" id="1.10.287.130">
    <property type="match status" value="1"/>
</dbReference>
<dbReference type="Gene3D" id="3.30.565.10">
    <property type="entry name" value="Histidine kinase-like ATPase, C-terminal domain"/>
    <property type="match status" value="1"/>
</dbReference>
<dbReference type="Pfam" id="PF00072">
    <property type="entry name" value="Response_reg"/>
    <property type="match status" value="1"/>
</dbReference>
<feature type="domain" description="PAC" evidence="14">
    <location>
        <begin position="93"/>
        <end position="144"/>
    </location>
</feature>
<dbReference type="InterPro" id="IPR013656">
    <property type="entry name" value="PAS_4"/>
</dbReference>
<evidence type="ECO:0000256" key="5">
    <source>
        <dbReference type="ARBA" id="ARBA00022741"/>
    </source>
</evidence>
<protein>
    <recommendedName>
        <fullName evidence="2">histidine kinase</fullName>
        <ecNumber evidence="2">2.7.13.3</ecNumber>
    </recommendedName>
</protein>
<dbReference type="InterPro" id="IPR004358">
    <property type="entry name" value="Sig_transdc_His_kin-like_C"/>
</dbReference>
<evidence type="ECO:0000259" key="11">
    <source>
        <dbReference type="PROSITE" id="PS50109"/>
    </source>
</evidence>
<dbReference type="Pfam" id="PF02518">
    <property type="entry name" value="HATPase_c"/>
    <property type="match status" value="1"/>
</dbReference>
<comment type="catalytic activity">
    <reaction evidence="1">
        <text>ATP + protein L-histidine = ADP + protein N-phospho-L-histidine.</text>
        <dbReference type="EC" id="2.7.13.3"/>
    </reaction>
</comment>
<gene>
    <name evidence="15" type="ORF">DFR39_101734</name>
</gene>
<dbReference type="InterPro" id="IPR036097">
    <property type="entry name" value="HisK_dim/P_sf"/>
</dbReference>
<evidence type="ECO:0000256" key="4">
    <source>
        <dbReference type="ARBA" id="ARBA00022679"/>
    </source>
</evidence>
<evidence type="ECO:0000256" key="10">
    <source>
        <dbReference type="SAM" id="Coils"/>
    </source>
</evidence>
<dbReference type="GO" id="GO:0005524">
    <property type="term" value="F:ATP binding"/>
    <property type="evidence" value="ECO:0007669"/>
    <property type="project" value="UniProtKB-KW"/>
</dbReference>
<sequence>MSGLHTQSLERALLESEQRFRALLEGVEKVSVQGYDAERRVIFWNAASEQLYGYSKQEALGQKLEDLIIPQEMREQVIVGTREWLASGRVSIPAEELVLRRKDGRPVHVFSSHTMQRNCRGEAELYCVDIDLSERVQAEARRQELEAQLREAQKLEAIGRLASGIAHDFNNLLGAVLGNVALALEQLPPTHPAAVHLGLIRIGGERARSLVQQILAFGRRQPQQLKAVRLQDLIRESVALLRAAVPRDVRLELDLPEPALYVQADATQIQQVLMNLCTNAWHALEGQAGTVELGLDVQHEGAAPRAHLWVRDDGKGMDPITRSHLFEPFFTTKPKGEGTGLGLAVAHGIVLAHGGEIQVDSTPGQGSCFHLYLPLLDWEGPVTEPAPLLSLSGEGQGQHVLYVDDDEVMRLTVQGLLRRQGYRVSLAGDAAEALDRVAAGDVDLLVSDFNMPGGSGLHLAAELQRKRPWLPVVISSGHITESLREQAQRLGVRALLRKEKTLEDLAGVVRRELERAR</sequence>
<dbReference type="PANTHER" id="PTHR43065:SF46">
    <property type="entry name" value="C4-DICARBOXYLATE TRANSPORT SENSOR PROTEIN DCTB"/>
    <property type="match status" value="1"/>
</dbReference>
<dbReference type="PROSITE" id="PS50109">
    <property type="entry name" value="HIS_KIN"/>
    <property type="match status" value="1"/>
</dbReference>
<dbReference type="CDD" id="cd00156">
    <property type="entry name" value="REC"/>
    <property type="match status" value="1"/>
</dbReference>
<dbReference type="PROSITE" id="PS50113">
    <property type="entry name" value="PAC"/>
    <property type="match status" value="1"/>
</dbReference>
<keyword evidence="3 9" id="KW-0597">Phosphoprotein</keyword>
<proteinExistence type="predicted"/>
<keyword evidence="7" id="KW-0067">ATP-binding</keyword>
<dbReference type="InterPro" id="IPR036890">
    <property type="entry name" value="HATPase_C_sf"/>
</dbReference>
<reference evidence="15 16" key="1">
    <citation type="submission" date="2019-03" db="EMBL/GenBank/DDBJ databases">
        <title>Genomic Encyclopedia of Type Strains, Phase IV (KMG-IV): sequencing the most valuable type-strain genomes for metagenomic binning, comparative biology and taxonomic classification.</title>
        <authorList>
            <person name="Goeker M."/>
        </authorList>
    </citation>
    <scope>NUCLEOTIDE SEQUENCE [LARGE SCALE GENOMIC DNA]</scope>
    <source>
        <strain evidence="15 16">DSM 25082</strain>
    </source>
</reference>
<dbReference type="NCBIfam" id="TIGR00229">
    <property type="entry name" value="sensory_box"/>
    <property type="match status" value="1"/>
</dbReference>
<dbReference type="PROSITE" id="PS50110">
    <property type="entry name" value="RESPONSE_REGULATORY"/>
    <property type="match status" value="1"/>
</dbReference>
<dbReference type="InterPro" id="IPR001789">
    <property type="entry name" value="Sig_transdc_resp-reg_receiver"/>
</dbReference>
<dbReference type="AlphaFoldDB" id="A0A4R6NBT6"/>
<dbReference type="Gene3D" id="3.30.450.20">
    <property type="entry name" value="PAS domain"/>
    <property type="match status" value="1"/>
</dbReference>
<evidence type="ECO:0000256" key="3">
    <source>
        <dbReference type="ARBA" id="ARBA00022553"/>
    </source>
</evidence>
<dbReference type="InterPro" id="IPR011006">
    <property type="entry name" value="CheY-like_superfamily"/>
</dbReference>
<evidence type="ECO:0000256" key="8">
    <source>
        <dbReference type="ARBA" id="ARBA00023012"/>
    </source>
</evidence>
<dbReference type="PANTHER" id="PTHR43065">
    <property type="entry name" value="SENSOR HISTIDINE KINASE"/>
    <property type="match status" value="1"/>
</dbReference>
<dbReference type="EC" id="2.7.13.3" evidence="2"/>
<feature type="domain" description="PAS" evidence="13">
    <location>
        <begin position="16"/>
        <end position="72"/>
    </location>
</feature>
<dbReference type="InterPro" id="IPR035965">
    <property type="entry name" value="PAS-like_dom_sf"/>
</dbReference>
<dbReference type="SUPFAM" id="SSF52172">
    <property type="entry name" value="CheY-like"/>
    <property type="match status" value="1"/>
</dbReference>
<keyword evidence="4" id="KW-0808">Transferase</keyword>
<dbReference type="SUPFAM" id="SSF47384">
    <property type="entry name" value="Homodimeric domain of signal transducing histidine kinase"/>
    <property type="match status" value="1"/>
</dbReference>
<evidence type="ECO:0000313" key="15">
    <source>
        <dbReference type="EMBL" id="TDP13259.1"/>
    </source>
</evidence>
<evidence type="ECO:0000256" key="7">
    <source>
        <dbReference type="ARBA" id="ARBA00022840"/>
    </source>
</evidence>
<dbReference type="GO" id="GO:0000155">
    <property type="term" value="F:phosphorelay sensor kinase activity"/>
    <property type="evidence" value="ECO:0007669"/>
    <property type="project" value="InterPro"/>
</dbReference>
<comment type="caution">
    <text evidence="15">The sequence shown here is derived from an EMBL/GenBank/DDBJ whole genome shotgun (WGS) entry which is preliminary data.</text>
</comment>
<dbReference type="EMBL" id="SNXE01000001">
    <property type="protein sequence ID" value="TDP13259.1"/>
    <property type="molecule type" value="Genomic_DNA"/>
</dbReference>
<dbReference type="PRINTS" id="PR00344">
    <property type="entry name" value="BCTRLSENSOR"/>
</dbReference>
<dbReference type="Proteomes" id="UP000295357">
    <property type="component" value="Unassembled WGS sequence"/>
</dbReference>
<dbReference type="InterPro" id="IPR003594">
    <property type="entry name" value="HATPase_dom"/>
</dbReference>
<feature type="domain" description="Histidine kinase" evidence="11">
    <location>
        <begin position="164"/>
        <end position="377"/>
    </location>
</feature>
<accession>A0A4R6NBT6</accession>
<dbReference type="InterPro" id="IPR000700">
    <property type="entry name" value="PAS-assoc_C"/>
</dbReference>
<dbReference type="InterPro" id="IPR000014">
    <property type="entry name" value="PAS"/>
</dbReference>
<feature type="domain" description="Response regulatory" evidence="12">
    <location>
        <begin position="399"/>
        <end position="513"/>
    </location>
</feature>
<evidence type="ECO:0000256" key="6">
    <source>
        <dbReference type="ARBA" id="ARBA00022777"/>
    </source>
</evidence>
<dbReference type="RefSeq" id="WP_162849410.1">
    <property type="nucleotide sequence ID" value="NZ_JAUFPJ010000001.1"/>
</dbReference>
<feature type="modified residue" description="4-aspartylphosphate" evidence="9">
    <location>
        <position position="448"/>
    </location>
</feature>
<dbReference type="CDD" id="cd00130">
    <property type="entry name" value="PAS"/>
    <property type="match status" value="1"/>
</dbReference>
<evidence type="ECO:0000256" key="9">
    <source>
        <dbReference type="PROSITE-ProRule" id="PRU00169"/>
    </source>
</evidence>
<dbReference type="SMART" id="SM00448">
    <property type="entry name" value="REC"/>
    <property type="match status" value="1"/>
</dbReference>
<dbReference type="Pfam" id="PF00512">
    <property type="entry name" value="HisKA"/>
    <property type="match status" value="1"/>
</dbReference>
<dbReference type="Pfam" id="PF08448">
    <property type="entry name" value="PAS_4"/>
    <property type="match status" value="1"/>
</dbReference>
<keyword evidence="10" id="KW-0175">Coiled coil</keyword>
<dbReference type="SUPFAM" id="SSF55874">
    <property type="entry name" value="ATPase domain of HSP90 chaperone/DNA topoisomerase II/histidine kinase"/>
    <property type="match status" value="1"/>
</dbReference>
<evidence type="ECO:0000259" key="12">
    <source>
        <dbReference type="PROSITE" id="PS50110"/>
    </source>
</evidence>
<evidence type="ECO:0000256" key="2">
    <source>
        <dbReference type="ARBA" id="ARBA00012438"/>
    </source>
</evidence>
<keyword evidence="16" id="KW-1185">Reference proteome</keyword>
<dbReference type="SMART" id="SM00091">
    <property type="entry name" value="PAS"/>
    <property type="match status" value="1"/>
</dbReference>
<dbReference type="SMART" id="SM00387">
    <property type="entry name" value="HATPase_c"/>
    <property type="match status" value="1"/>
</dbReference>
<keyword evidence="5" id="KW-0547">Nucleotide-binding</keyword>
<feature type="coiled-coil region" evidence="10">
    <location>
        <begin position="128"/>
        <end position="158"/>
    </location>
</feature>
<name>A0A4R6NBT6_9BURK</name>